<feature type="region of interest" description="Disordered" evidence="1">
    <location>
        <begin position="231"/>
        <end position="257"/>
    </location>
</feature>
<gene>
    <name evidence="2" type="ORF">DWV00_22335</name>
</gene>
<evidence type="ECO:0000313" key="3">
    <source>
        <dbReference type="Proteomes" id="UP000256838"/>
    </source>
</evidence>
<dbReference type="Proteomes" id="UP000256838">
    <property type="component" value="Unassembled WGS sequence"/>
</dbReference>
<dbReference type="RefSeq" id="WP_115535790.1">
    <property type="nucleotide sequence ID" value="NZ_QRGA01000013.1"/>
</dbReference>
<evidence type="ECO:0000256" key="1">
    <source>
        <dbReference type="SAM" id="MobiDB-lite"/>
    </source>
</evidence>
<feature type="compositionally biased region" description="Basic and acidic residues" evidence="1">
    <location>
        <begin position="35"/>
        <end position="54"/>
    </location>
</feature>
<dbReference type="EMBL" id="QRGA01000013">
    <property type="protein sequence ID" value="RDU96735.1"/>
    <property type="molecule type" value="Genomic_DNA"/>
</dbReference>
<dbReference type="AlphaFoldDB" id="A0A3D8JVI2"/>
<feature type="compositionally biased region" description="Low complexity" evidence="1">
    <location>
        <begin position="55"/>
        <end position="68"/>
    </location>
</feature>
<feature type="region of interest" description="Disordered" evidence="1">
    <location>
        <begin position="1"/>
        <end position="68"/>
    </location>
</feature>
<accession>A0A3D8JVI2</accession>
<comment type="caution">
    <text evidence="2">The sequence shown here is derived from an EMBL/GenBank/DDBJ whole genome shotgun (WGS) entry which is preliminary data.</text>
</comment>
<protein>
    <submittedName>
        <fullName evidence="2">Uncharacterized protein</fullName>
    </submittedName>
</protein>
<sequence>MKIGTESGIGNDGPDLDNRPSSLPPRPGTGALERTPSERRMDSEASRARRRLSEDSTLSGLTSLHSGSGAHFDARARAAVKVAAGTGGAARTESTEGIRHALLDAAESKDGRVLVVTHSPVEPRSVRPTERSARDKAASDGLPDLLTVVDQAAREGALKAGSVVLLHLPASWFREPQRARLGHLLDSLRQRQVKAVVAQVDESIYGDLGGRPQAHVLKSYRLGDAVPTRAANSDAQAALPNAPSVPRPDPKRATPLGRNRVHDVTHCAMPTTADSLADIPVLSTGVLMGSLRKLIGPEAMRGRVGFLSDDEAYMRGSARQYEVTHRLYFDRARRKLVSDTATSKEEASAEVELAPWLSGMRG</sequence>
<keyword evidence="3" id="KW-1185">Reference proteome</keyword>
<reference evidence="2 3" key="1">
    <citation type="submission" date="2018-08" db="EMBL/GenBank/DDBJ databases">
        <title>Paraburkholderia sp. DHOM06 isolated from forest soil.</title>
        <authorList>
            <person name="Gao Z.-H."/>
            <person name="Qiu L.-H."/>
        </authorList>
    </citation>
    <scope>NUCLEOTIDE SEQUENCE [LARGE SCALE GENOMIC DNA]</scope>
    <source>
        <strain evidence="2 3">DHOM06</strain>
    </source>
</reference>
<evidence type="ECO:0000313" key="2">
    <source>
        <dbReference type="EMBL" id="RDU96735.1"/>
    </source>
</evidence>
<proteinExistence type="predicted"/>
<organism evidence="2 3">
    <name type="scientific">Trinickia dinghuensis</name>
    <dbReference type="NCBI Taxonomy" id="2291023"/>
    <lineage>
        <taxon>Bacteria</taxon>
        <taxon>Pseudomonadati</taxon>
        <taxon>Pseudomonadota</taxon>
        <taxon>Betaproteobacteria</taxon>
        <taxon>Burkholderiales</taxon>
        <taxon>Burkholderiaceae</taxon>
        <taxon>Trinickia</taxon>
    </lineage>
</organism>
<name>A0A3D8JVI2_9BURK</name>